<dbReference type="GO" id="GO:0006298">
    <property type="term" value="P:mismatch repair"/>
    <property type="evidence" value="ECO:0007669"/>
    <property type="project" value="TreeGrafter"/>
</dbReference>
<dbReference type="FunFam" id="1.10.340.30:FF:000002">
    <property type="entry name" value="Adenine DNA glycosylase"/>
    <property type="match status" value="1"/>
</dbReference>
<comment type="cofactor">
    <cofactor evidence="14">
        <name>[4Fe-4S] cluster</name>
        <dbReference type="ChEBI" id="CHEBI:49883"/>
    </cofactor>
    <text evidence="14">Binds 1 [4Fe-4S] cluster.</text>
</comment>
<dbReference type="InterPro" id="IPR003651">
    <property type="entry name" value="Endonuclease3_FeS-loop_motif"/>
</dbReference>
<evidence type="ECO:0000256" key="6">
    <source>
        <dbReference type="ARBA" id="ARBA00022485"/>
    </source>
</evidence>
<dbReference type="PANTHER" id="PTHR42944:SF1">
    <property type="entry name" value="ADENINE DNA GLYCOSYLASE"/>
    <property type="match status" value="1"/>
</dbReference>
<dbReference type="GO" id="GO:0035485">
    <property type="term" value="F:adenine/guanine mispair binding"/>
    <property type="evidence" value="ECO:0007669"/>
    <property type="project" value="TreeGrafter"/>
</dbReference>
<dbReference type="GO" id="GO:0051539">
    <property type="term" value="F:4 iron, 4 sulfur cluster binding"/>
    <property type="evidence" value="ECO:0007669"/>
    <property type="project" value="UniProtKB-UniRule"/>
</dbReference>
<dbReference type="NCBIfam" id="TIGR01084">
    <property type="entry name" value="mutY"/>
    <property type="match status" value="1"/>
</dbReference>
<dbReference type="EMBL" id="FWXS01000001">
    <property type="protein sequence ID" value="SMC33525.1"/>
    <property type="molecule type" value="Genomic_DNA"/>
</dbReference>
<evidence type="ECO:0000259" key="15">
    <source>
        <dbReference type="SMART" id="SM00478"/>
    </source>
</evidence>
<comment type="function">
    <text evidence="2">Adenine glycosylase active on G-A mispairs. MutY also corrects error-prone DNA synthesis past GO lesions which are due to the oxidatively damaged form of guanine: 7,8-dihydro-8-oxoguanine (8-oxo-dGTP).</text>
</comment>
<dbReference type="Pfam" id="PF14815">
    <property type="entry name" value="NUDIX_4"/>
    <property type="match status" value="1"/>
</dbReference>
<dbReference type="GO" id="GO:0046872">
    <property type="term" value="F:metal ion binding"/>
    <property type="evidence" value="ECO:0007669"/>
    <property type="project" value="UniProtKB-UniRule"/>
</dbReference>
<dbReference type="InterPro" id="IPR023170">
    <property type="entry name" value="HhH_base_excis_C"/>
</dbReference>
<keyword evidence="9" id="KW-0378">Hydrolase</keyword>
<evidence type="ECO:0000256" key="5">
    <source>
        <dbReference type="ARBA" id="ARBA00022023"/>
    </source>
</evidence>
<dbReference type="CDD" id="cd03431">
    <property type="entry name" value="NUDIX_DNA_Glycosylase_C-MutY"/>
    <property type="match status" value="1"/>
</dbReference>
<keyword evidence="13 14" id="KW-0326">Glycosidase</keyword>
<dbReference type="CDD" id="cd00056">
    <property type="entry name" value="ENDO3c"/>
    <property type="match status" value="1"/>
</dbReference>
<evidence type="ECO:0000256" key="2">
    <source>
        <dbReference type="ARBA" id="ARBA00002933"/>
    </source>
</evidence>
<dbReference type="GO" id="GO:0034039">
    <property type="term" value="F:8-oxo-7,8-dihydroguanine DNA N-glycosylase activity"/>
    <property type="evidence" value="ECO:0007669"/>
    <property type="project" value="TreeGrafter"/>
</dbReference>
<dbReference type="GO" id="GO:0000701">
    <property type="term" value="F:purine-specific mismatch base pair DNA N-glycosylase activity"/>
    <property type="evidence" value="ECO:0007669"/>
    <property type="project" value="UniProtKB-EC"/>
</dbReference>
<dbReference type="PANTHER" id="PTHR42944">
    <property type="entry name" value="ADENINE DNA GLYCOSYLASE"/>
    <property type="match status" value="1"/>
</dbReference>
<dbReference type="Pfam" id="PF00633">
    <property type="entry name" value="HHH"/>
    <property type="match status" value="1"/>
</dbReference>
<evidence type="ECO:0000256" key="11">
    <source>
        <dbReference type="ARBA" id="ARBA00023014"/>
    </source>
</evidence>
<sequence length="343" mass="39933">MTFNSLILIWFDKNKRNLPWRQHKDPYKIWLSEIILQQTRVAQGTAYYLRFADTFPTVRDLAKADETEVLKLWQGLGYYSRARNLHFTAKHIVNELNGIFPENFKDLMKLKGVGEYTAAAIASIAFDEALPAIDGNAFRLYARYFNIHVDISSPQAKKYFFELGKQVIDPNRPGDFNQAVMEMGATICVPVNPKCGICPVNNSCEAIAQKTVELLPIKSKKVKVKQRNFHFLDITAGEKFLIKKRIENDVWKNLYNFPLFETDSIDQQLEELNLNLSLIKEHEEKHILTHQRLQIVFWKANVDEAELKNLAEKLDSEIISQKELEKYPLPRPMEKYFSKKYKV</sequence>
<evidence type="ECO:0000313" key="17">
    <source>
        <dbReference type="Proteomes" id="UP000192393"/>
    </source>
</evidence>
<name>A0A1W1YBJ0_9FLAO</name>
<dbReference type="Gene3D" id="3.90.79.10">
    <property type="entry name" value="Nucleoside Triphosphate Pyrophosphohydrolase"/>
    <property type="match status" value="1"/>
</dbReference>
<dbReference type="InterPro" id="IPR015797">
    <property type="entry name" value="NUDIX_hydrolase-like_dom_sf"/>
</dbReference>
<dbReference type="SMART" id="SM00478">
    <property type="entry name" value="ENDO3c"/>
    <property type="match status" value="1"/>
</dbReference>
<gene>
    <name evidence="16" type="ORF">SAMN06296427_101225</name>
</gene>
<dbReference type="InterPro" id="IPR000445">
    <property type="entry name" value="HhH_motif"/>
</dbReference>
<dbReference type="InterPro" id="IPR004035">
    <property type="entry name" value="Endouclease-III_FeS-bd_BS"/>
</dbReference>
<dbReference type="SUPFAM" id="SSF55811">
    <property type="entry name" value="Nudix"/>
    <property type="match status" value="1"/>
</dbReference>
<evidence type="ECO:0000313" key="16">
    <source>
        <dbReference type="EMBL" id="SMC33525.1"/>
    </source>
</evidence>
<dbReference type="Pfam" id="PF00730">
    <property type="entry name" value="HhH-GPD"/>
    <property type="match status" value="1"/>
</dbReference>
<evidence type="ECO:0000256" key="7">
    <source>
        <dbReference type="ARBA" id="ARBA00022723"/>
    </source>
</evidence>
<dbReference type="SUPFAM" id="SSF48150">
    <property type="entry name" value="DNA-glycosylase"/>
    <property type="match status" value="1"/>
</dbReference>
<dbReference type="OrthoDB" id="9802365at2"/>
<dbReference type="RefSeq" id="WP_084015439.1">
    <property type="nucleotide sequence ID" value="NZ_FWXS01000001.1"/>
</dbReference>
<evidence type="ECO:0000256" key="9">
    <source>
        <dbReference type="ARBA" id="ARBA00022801"/>
    </source>
</evidence>
<keyword evidence="7" id="KW-0479">Metal-binding</keyword>
<dbReference type="Gene3D" id="1.10.1670.10">
    <property type="entry name" value="Helix-hairpin-Helix base-excision DNA repair enzymes (C-terminal)"/>
    <property type="match status" value="1"/>
</dbReference>
<dbReference type="GO" id="GO:0032357">
    <property type="term" value="F:oxidized purine DNA binding"/>
    <property type="evidence" value="ECO:0007669"/>
    <property type="project" value="TreeGrafter"/>
</dbReference>
<accession>A0A1W1YBJ0</accession>
<evidence type="ECO:0000256" key="1">
    <source>
        <dbReference type="ARBA" id="ARBA00000843"/>
    </source>
</evidence>
<organism evidence="16 17">
    <name type="scientific">Moheibacter sediminis</name>
    <dbReference type="NCBI Taxonomy" id="1434700"/>
    <lineage>
        <taxon>Bacteria</taxon>
        <taxon>Pseudomonadati</taxon>
        <taxon>Bacteroidota</taxon>
        <taxon>Flavobacteriia</taxon>
        <taxon>Flavobacteriales</taxon>
        <taxon>Weeksellaceae</taxon>
        <taxon>Moheibacter</taxon>
    </lineage>
</organism>
<dbReference type="InterPro" id="IPR044298">
    <property type="entry name" value="MIG/MutY"/>
</dbReference>
<evidence type="ECO:0000256" key="3">
    <source>
        <dbReference type="ARBA" id="ARBA00008343"/>
    </source>
</evidence>
<keyword evidence="11" id="KW-0411">Iron-sulfur</keyword>
<keyword evidence="10 14" id="KW-0408">Iron</keyword>
<evidence type="ECO:0000256" key="8">
    <source>
        <dbReference type="ARBA" id="ARBA00022763"/>
    </source>
</evidence>
<dbReference type="PROSITE" id="PS00764">
    <property type="entry name" value="ENDONUCLEASE_III_1"/>
    <property type="match status" value="1"/>
</dbReference>
<dbReference type="Gene3D" id="1.10.340.30">
    <property type="entry name" value="Hypothetical protein, domain 2"/>
    <property type="match status" value="1"/>
</dbReference>
<feature type="domain" description="HhH-GPD" evidence="15">
    <location>
        <begin position="35"/>
        <end position="186"/>
    </location>
</feature>
<reference evidence="16 17" key="1">
    <citation type="submission" date="2017-04" db="EMBL/GenBank/DDBJ databases">
        <authorList>
            <person name="Afonso C.L."/>
            <person name="Miller P.J."/>
            <person name="Scott M.A."/>
            <person name="Spackman E."/>
            <person name="Goraichik I."/>
            <person name="Dimitrov K.M."/>
            <person name="Suarez D.L."/>
            <person name="Swayne D.E."/>
        </authorList>
    </citation>
    <scope>NUCLEOTIDE SEQUENCE [LARGE SCALE GENOMIC DNA]</scope>
    <source>
        <strain evidence="16 17">CGMCC 1.12708</strain>
    </source>
</reference>
<evidence type="ECO:0000256" key="10">
    <source>
        <dbReference type="ARBA" id="ARBA00023004"/>
    </source>
</evidence>
<proteinExistence type="inferred from homology"/>
<dbReference type="InterPro" id="IPR029119">
    <property type="entry name" value="MutY_C"/>
</dbReference>
<dbReference type="EC" id="3.2.2.31" evidence="4 14"/>
<evidence type="ECO:0000256" key="14">
    <source>
        <dbReference type="RuleBase" id="RU365096"/>
    </source>
</evidence>
<dbReference type="GO" id="GO:0006284">
    <property type="term" value="P:base-excision repair"/>
    <property type="evidence" value="ECO:0007669"/>
    <property type="project" value="UniProtKB-UniRule"/>
</dbReference>
<dbReference type="Proteomes" id="UP000192393">
    <property type="component" value="Unassembled WGS sequence"/>
</dbReference>
<keyword evidence="6" id="KW-0004">4Fe-4S</keyword>
<evidence type="ECO:0000256" key="13">
    <source>
        <dbReference type="ARBA" id="ARBA00023295"/>
    </source>
</evidence>
<keyword evidence="12" id="KW-0234">DNA repair</keyword>
<protein>
    <recommendedName>
        <fullName evidence="5 14">Adenine DNA glycosylase</fullName>
        <ecNumber evidence="4 14">3.2.2.31</ecNumber>
    </recommendedName>
</protein>
<dbReference type="AlphaFoldDB" id="A0A1W1YBJ0"/>
<comment type="catalytic activity">
    <reaction evidence="1 14">
        <text>Hydrolyzes free adenine bases from 7,8-dihydro-8-oxoguanine:adenine mismatched double-stranded DNA, leaving an apurinic site.</text>
        <dbReference type="EC" id="3.2.2.31"/>
    </reaction>
</comment>
<dbReference type="InterPro" id="IPR005760">
    <property type="entry name" value="A/G_AdeGlyc_MutY"/>
</dbReference>
<evidence type="ECO:0000256" key="12">
    <source>
        <dbReference type="ARBA" id="ARBA00023204"/>
    </source>
</evidence>
<dbReference type="InterPro" id="IPR003265">
    <property type="entry name" value="HhH-GPD_domain"/>
</dbReference>
<dbReference type="STRING" id="1434700.SAMN06296427_101225"/>
<keyword evidence="8 14" id="KW-0227">DNA damage</keyword>
<dbReference type="InterPro" id="IPR011257">
    <property type="entry name" value="DNA_glycosylase"/>
</dbReference>
<dbReference type="SMART" id="SM00525">
    <property type="entry name" value="FES"/>
    <property type="match status" value="1"/>
</dbReference>
<comment type="similarity">
    <text evidence="3 14">Belongs to the Nth/MutY family.</text>
</comment>
<evidence type="ECO:0000256" key="4">
    <source>
        <dbReference type="ARBA" id="ARBA00012045"/>
    </source>
</evidence>
<dbReference type="Pfam" id="PF10576">
    <property type="entry name" value="EndIII_4Fe-2S"/>
    <property type="match status" value="1"/>
</dbReference>
<keyword evidence="17" id="KW-1185">Reference proteome</keyword>